<keyword evidence="6" id="KW-0333">Golgi apparatus</keyword>
<evidence type="ECO:0000256" key="7">
    <source>
        <dbReference type="ARBA" id="ARBA00023136"/>
    </source>
</evidence>
<dbReference type="PANTHER" id="PTHR31658:SF0">
    <property type="entry name" value="CONSERVED OLIGOMERIC GOLGI COMPLEX SUBUNIT 1"/>
    <property type="match status" value="1"/>
</dbReference>
<evidence type="ECO:0000256" key="2">
    <source>
        <dbReference type="ARBA" id="ARBA00006653"/>
    </source>
</evidence>
<dbReference type="EMBL" id="MCGT01000021">
    <property type="protein sequence ID" value="ORX51260.1"/>
    <property type="molecule type" value="Genomic_DNA"/>
</dbReference>
<dbReference type="OrthoDB" id="46189at2759"/>
<keyword evidence="7" id="KW-0472">Membrane</keyword>
<reference evidence="8 9" key="1">
    <citation type="submission" date="2016-07" db="EMBL/GenBank/DDBJ databases">
        <title>Pervasive Adenine N6-methylation of Active Genes in Fungi.</title>
        <authorList>
            <consortium name="DOE Joint Genome Institute"/>
            <person name="Mondo S.J."/>
            <person name="Dannebaum R.O."/>
            <person name="Kuo R.C."/>
            <person name="Labutti K."/>
            <person name="Haridas S."/>
            <person name="Kuo A."/>
            <person name="Salamov A."/>
            <person name="Ahrendt S.R."/>
            <person name="Lipzen A."/>
            <person name="Sullivan W."/>
            <person name="Andreopoulos W.B."/>
            <person name="Clum A."/>
            <person name="Lindquist E."/>
            <person name="Daum C."/>
            <person name="Ramamoorthy G.K."/>
            <person name="Gryganskyi A."/>
            <person name="Culley D."/>
            <person name="Magnuson J.K."/>
            <person name="James T.Y."/>
            <person name="O'Malley M.A."/>
            <person name="Stajich J.E."/>
            <person name="Spatafora J.W."/>
            <person name="Visel A."/>
            <person name="Grigoriev I.V."/>
        </authorList>
    </citation>
    <scope>NUCLEOTIDE SEQUENCE [LARGE SCALE GENOMIC DNA]</scope>
    <source>
        <strain evidence="8 9">NRRL 3301</strain>
    </source>
</reference>
<gene>
    <name evidence="8" type="ORF">DM01DRAFT_1087379</name>
</gene>
<dbReference type="PANTHER" id="PTHR31658">
    <property type="entry name" value="CONSERVED OLIGOMERIC GOLGI COMPLEX SUBUNIT 1"/>
    <property type="match status" value="1"/>
</dbReference>
<evidence type="ECO:0000313" key="8">
    <source>
        <dbReference type="EMBL" id="ORX51260.1"/>
    </source>
</evidence>
<comment type="caution">
    <text evidence="8">The sequence shown here is derived from an EMBL/GenBank/DDBJ whole genome shotgun (WGS) entry which is preliminary data.</text>
</comment>
<evidence type="ECO:0000256" key="3">
    <source>
        <dbReference type="ARBA" id="ARBA00020978"/>
    </source>
</evidence>
<keyword evidence="5" id="KW-0653">Protein transport</keyword>
<evidence type="ECO:0000256" key="1">
    <source>
        <dbReference type="ARBA" id="ARBA00004395"/>
    </source>
</evidence>
<dbReference type="GO" id="GO:0015031">
    <property type="term" value="P:protein transport"/>
    <property type="evidence" value="ECO:0007669"/>
    <property type="project" value="UniProtKB-KW"/>
</dbReference>
<evidence type="ECO:0000256" key="5">
    <source>
        <dbReference type="ARBA" id="ARBA00022927"/>
    </source>
</evidence>
<dbReference type="GO" id="GO:0017119">
    <property type="term" value="C:Golgi transport complex"/>
    <property type="evidence" value="ECO:0007669"/>
    <property type="project" value="InterPro"/>
</dbReference>
<sequence>MAAHLKVHSLPTFSHDEDPDTYLSEASIAEVRAFEIRTRHNIESRKKELRSMVGEQYVDLIAAADTIIGMDKKTTAIKENLARMRKACDEKTIKNVAALIPSSGTDLPHDEKRLHQYTLAALIKALADVPKQIWHALESHQYLLAGSLYTLAEQVHAFLESEDAFAIDVDIAFPVIQRQWDAISFFRSQIIQKAIHHLRALTTNSSEVAKVLMTLILLDGMNMESALQILLDRRGQLIKELVQASLQNDHQQKLSRQLGDLAMAIKMTVLHVDQIFLSSVSSAPAGTTLLAWYANQMKTAFMIPQPTGSASNNSSNHALANAQFETSATTWVSVLTRMFSPTVNAHLLIRHLPDAIQHFTPTTHPGPALTKAIVSPLITQWLLEIKEELDIHLPDILQPLSTQHALLQVRSLLSDYLYQDNDAPWRQACQHILQPDYSIYNDLFRASFNTHARIIVDERLDNLSKQPMEKVWPAIVNRDGNALKKGFQLAPSIWPSASDHKQTSLPLPGLSSSIEISTFKKSLQQISTQRTFLLDKLLQAFDDALAEVRSDTASHLQHVHDTRIPSEDISSIIGYLQEQCQVATERYIQGLESLLEKWKLWDNREDANTLSIWVGRLAKLIGEQSQQLACTLTFRGSQTDLLELKSDVGKDPRFVALQRRFDATYENAHRLWIDWMCERFEQQFMHALSSVAWNDACPAIAVWEHVDQGVMLPTVASFAIEEITFALCKDIQRYHCSRLDKVNMHVTIRSQHLCHMTNALFPFF</sequence>
<protein>
    <recommendedName>
        <fullName evidence="3">Conserved oligomeric Golgi complex subunit 1</fullName>
    </recommendedName>
</protein>
<evidence type="ECO:0000313" key="9">
    <source>
        <dbReference type="Proteomes" id="UP000242146"/>
    </source>
</evidence>
<accession>A0A1X2GDH0</accession>
<dbReference type="Proteomes" id="UP000242146">
    <property type="component" value="Unassembled WGS sequence"/>
</dbReference>
<keyword evidence="4" id="KW-0813">Transport</keyword>
<dbReference type="GO" id="GO:0006891">
    <property type="term" value="P:intra-Golgi vesicle-mediated transport"/>
    <property type="evidence" value="ECO:0007669"/>
    <property type="project" value="InterPro"/>
</dbReference>
<dbReference type="InterPro" id="IPR033370">
    <property type="entry name" value="COG1"/>
</dbReference>
<name>A0A1X2GDH0_9FUNG</name>
<proteinExistence type="inferred from homology"/>
<evidence type="ECO:0000256" key="6">
    <source>
        <dbReference type="ARBA" id="ARBA00023034"/>
    </source>
</evidence>
<dbReference type="AlphaFoldDB" id="A0A1X2GDH0"/>
<dbReference type="Pfam" id="PF08700">
    <property type="entry name" value="VPS51_Exo84_N"/>
    <property type="match status" value="1"/>
</dbReference>
<organism evidence="8 9">
    <name type="scientific">Hesseltinella vesiculosa</name>
    <dbReference type="NCBI Taxonomy" id="101127"/>
    <lineage>
        <taxon>Eukaryota</taxon>
        <taxon>Fungi</taxon>
        <taxon>Fungi incertae sedis</taxon>
        <taxon>Mucoromycota</taxon>
        <taxon>Mucoromycotina</taxon>
        <taxon>Mucoromycetes</taxon>
        <taxon>Mucorales</taxon>
        <taxon>Cunninghamellaceae</taxon>
        <taxon>Hesseltinella</taxon>
    </lineage>
</organism>
<keyword evidence="9" id="KW-1185">Reference proteome</keyword>
<comment type="similarity">
    <text evidence="2">Belongs to the COG1 family.</text>
</comment>
<evidence type="ECO:0000256" key="4">
    <source>
        <dbReference type="ARBA" id="ARBA00022448"/>
    </source>
</evidence>
<comment type="subcellular location">
    <subcellularLocation>
        <location evidence="1">Golgi apparatus membrane</location>
        <topology evidence="1">Peripheral membrane protein</topology>
    </subcellularLocation>
</comment>
<dbReference type="STRING" id="101127.A0A1X2GDH0"/>
<dbReference type="GO" id="GO:0000139">
    <property type="term" value="C:Golgi membrane"/>
    <property type="evidence" value="ECO:0007669"/>
    <property type="project" value="UniProtKB-SubCell"/>
</dbReference>